<organism evidence="2 3">
    <name type="scientific">Polymorphospora rubra</name>
    <dbReference type="NCBI Taxonomy" id="338584"/>
    <lineage>
        <taxon>Bacteria</taxon>
        <taxon>Bacillati</taxon>
        <taxon>Actinomycetota</taxon>
        <taxon>Actinomycetes</taxon>
        <taxon>Micromonosporales</taxon>
        <taxon>Micromonosporaceae</taxon>
        <taxon>Polymorphospora</taxon>
    </lineage>
</organism>
<name>A0A810NA99_9ACTN</name>
<dbReference type="InterPro" id="IPR024775">
    <property type="entry name" value="DinB-like"/>
</dbReference>
<sequence length="176" mass="20182">MPASRPELLRWQFDLTWSLFEYHLERLEPADHLWEPAPLHWTVRAGSDGRWVPDWAESEPDPVPVPVPTVAWITWHLGWWWTVTIDHARGRTPPDRTGIRWPGDGAAAVAWLRDLRTEWLAVLDRLTDADLDRPAPFPWPADSGLTVAHMIGWANAELMKNVAEIGQLRLLRAARA</sequence>
<protein>
    <submittedName>
        <fullName evidence="2">DNA damage-inducible protein DinB</fullName>
    </submittedName>
</protein>
<dbReference type="KEGG" id="pry:Prubr_57690"/>
<dbReference type="Gene3D" id="1.20.120.450">
    <property type="entry name" value="dinb family like domain"/>
    <property type="match status" value="1"/>
</dbReference>
<dbReference type="InterPro" id="IPR034660">
    <property type="entry name" value="DinB/YfiT-like"/>
</dbReference>
<feature type="domain" description="DinB-like" evidence="1">
    <location>
        <begin position="12"/>
        <end position="165"/>
    </location>
</feature>
<dbReference type="EMBL" id="AP023359">
    <property type="protein sequence ID" value="BCJ68748.1"/>
    <property type="molecule type" value="Genomic_DNA"/>
</dbReference>
<evidence type="ECO:0000259" key="1">
    <source>
        <dbReference type="Pfam" id="PF12867"/>
    </source>
</evidence>
<gene>
    <name evidence="2" type="ORF">Prubr_57690</name>
</gene>
<dbReference type="RefSeq" id="WP_212817936.1">
    <property type="nucleotide sequence ID" value="NZ_AP023359.1"/>
</dbReference>
<dbReference type="Pfam" id="PF12867">
    <property type="entry name" value="DinB_2"/>
    <property type="match status" value="1"/>
</dbReference>
<evidence type="ECO:0000313" key="3">
    <source>
        <dbReference type="Proteomes" id="UP000680866"/>
    </source>
</evidence>
<accession>A0A810NA99</accession>
<evidence type="ECO:0000313" key="2">
    <source>
        <dbReference type="EMBL" id="BCJ68748.1"/>
    </source>
</evidence>
<proteinExistence type="predicted"/>
<dbReference type="SUPFAM" id="SSF109854">
    <property type="entry name" value="DinB/YfiT-like putative metalloenzymes"/>
    <property type="match status" value="1"/>
</dbReference>
<dbReference type="AlphaFoldDB" id="A0A810NA99"/>
<keyword evidence="3" id="KW-1185">Reference proteome</keyword>
<reference evidence="2" key="1">
    <citation type="submission" date="2020-08" db="EMBL/GenBank/DDBJ databases">
        <title>Whole genome shotgun sequence of Polymorphospora rubra NBRC 101157.</title>
        <authorList>
            <person name="Komaki H."/>
            <person name="Tamura T."/>
        </authorList>
    </citation>
    <scope>NUCLEOTIDE SEQUENCE</scope>
    <source>
        <strain evidence="2">NBRC 101157</strain>
    </source>
</reference>
<dbReference type="Proteomes" id="UP000680866">
    <property type="component" value="Chromosome"/>
</dbReference>